<organism evidence="5 6">
    <name type="scientific">Caldimonas mangrovi</name>
    <dbReference type="NCBI Taxonomy" id="2944811"/>
    <lineage>
        <taxon>Bacteria</taxon>
        <taxon>Pseudomonadati</taxon>
        <taxon>Pseudomonadota</taxon>
        <taxon>Betaproteobacteria</taxon>
        <taxon>Burkholderiales</taxon>
        <taxon>Sphaerotilaceae</taxon>
        <taxon>Caldimonas</taxon>
    </lineage>
</organism>
<dbReference type="Proteomes" id="UP001165541">
    <property type="component" value="Unassembled WGS sequence"/>
</dbReference>
<feature type="domain" description="CusB-like beta-barrel" evidence="3">
    <location>
        <begin position="221"/>
        <end position="291"/>
    </location>
</feature>
<evidence type="ECO:0000313" key="6">
    <source>
        <dbReference type="Proteomes" id="UP001165541"/>
    </source>
</evidence>
<dbReference type="PANTHER" id="PTHR30469:SF15">
    <property type="entry name" value="HLYD FAMILY OF SECRETION PROTEINS"/>
    <property type="match status" value="1"/>
</dbReference>
<reference evidence="5" key="1">
    <citation type="submission" date="2022-05" db="EMBL/GenBank/DDBJ databases">
        <title>Schlegelella sp. nov., isolated from mangrove soil.</title>
        <authorList>
            <person name="Liu Y."/>
            <person name="Ge X."/>
            <person name="Liu W."/>
        </authorList>
    </citation>
    <scope>NUCLEOTIDE SEQUENCE</scope>
    <source>
        <strain evidence="5">S2-27</strain>
    </source>
</reference>
<evidence type="ECO:0000259" key="4">
    <source>
        <dbReference type="Pfam" id="PF25973"/>
    </source>
</evidence>
<keyword evidence="2" id="KW-0175">Coiled coil</keyword>
<keyword evidence="6" id="KW-1185">Reference proteome</keyword>
<proteinExistence type="inferred from homology"/>
<protein>
    <submittedName>
        <fullName evidence="5">Efflux RND transporter periplasmic adaptor subunit</fullName>
    </submittedName>
</protein>
<comment type="caution">
    <text evidence="5">The sequence shown here is derived from an EMBL/GenBank/DDBJ whole genome shotgun (WGS) entry which is preliminary data.</text>
</comment>
<evidence type="ECO:0000256" key="1">
    <source>
        <dbReference type="ARBA" id="ARBA00009477"/>
    </source>
</evidence>
<dbReference type="Gene3D" id="2.40.30.170">
    <property type="match status" value="1"/>
</dbReference>
<evidence type="ECO:0000259" key="3">
    <source>
        <dbReference type="Pfam" id="PF25954"/>
    </source>
</evidence>
<sequence length="380" mass="39869">MKRSLKWAVPLLLVMLLVLAVGRGLTARKAEQQRAAEPRTAPVLELAPTDVLEVREQQLVRTLAVSGGLKAVNTAVVKAKVAAEVRDLAVREGDAVKAGQVIGHLDPTEYAARLRQAREQAASAEAQLEIAERTLENNRALVNQGFISKNALDTSVSNAAAARATLLAAQANADLARKAMDDTVLRAPISGHVSQRLVQPGERVGIDAKLLEVVDLTRIELEAAVAPEDVGAVRVGQQAQLKIDGLPEPVPASVARINPSAQAGTRAVMVYFAVEPHPALRHGLFATGRLELERQAVLAVPESAVRLDQPLPYVLVVGDGKAMQRGVTLGTRGYAQVGGPGLVAVRAGLRAGEQVLAGSVGLVRDGTPVRLTAIAAPAGP</sequence>
<dbReference type="Gene3D" id="1.10.287.470">
    <property type="entry name" value="Helix hairpin bin"/>
    <property type="match status" value="1"/>
</dbReference>
<dbReference type="EMBL" id="JAMKFE010000001">
    <property type="protein sequence ID" value="MCM5678232.1"/>
    <property type="molecule type" value="Genomic_DNA"/>
</dbReference>
<dbReference type="Pfam" id="PF25954">
    <property type="entry name" value="Beta-barrel_RND_2"/>
    <property type="match status" value="1"/>
</dbReference>
<accession>A0ABT0YHN1</accession>
<dbReference type="InterPro" id="IPR006143">
    <property type="entry name" value="RND_pump_MFP"/>
</dbReference>
<dbReference type="InterPro" id="IPR058792">
    <property type="entry name" value="Beta-barrel_RND_2"/>
</dbReference>
<name>A0ABT0YHN1_9BURK</name>
<feature type="coiled-coil region" evidence="2">
    <location>
        <begin position="114"/>
        <end position="141"/>
    </location>
</feature>
<feature type="domain" description="CzcB-like barrel-sandwich hybrid" evidence="4">
    <location>
        <begin position="74"/>
        <end position="215"/>
    </location>
</feature>
<dbReference type="RefSeq" id="WP_251776373.1">
    <property type="nucleotide sequence ID" value="NZ_JAMKFE010000001.1"/>
</dbReference>
<dbReference type="SUPFAM" id="SSF111369">
    <property type="entry name" value="HlyD-like secretion proteins"/>
    <property type="match status" value="1"/>
</dbReference>
<dbReference type="Gene3D" id="2.40.50.100">
    <property type="match status" value="1"/>
</dbReference>
<dbReference type="InterPro" id="IPR058647">
    <property type="entry name" value="BSH_CzcB-like"/>
</dbReference>
<dbReference type="Pfam" id="PF25973">
    <property type="entry name" value="BSH_CzcB"/>
    <property type="match status" value="1"/>
</dbReference>
<dbReference type="Gene3D" id="2.40.420.20">
    <property type="match status" value="1"/>
</dbReference>
<evidence type="ECO:0000256" key="2">
    <source>
        <dbReference type="SAM" id="Coils"/>
    </source>
</evidence>
<evidence type="ECO:0000313" key="5">
    <source>
        <dbReference type="EMBL" id="MCM5678232.1"/>
    </source>
</evidence>
<dbReference type="PANTHER" id="PTHR30469">
    <property type="entry name" value="MULTIDRUG RESISTANCE PROTEIN MDTA"/>
    <property type="match status" value="1"/>
</dbReference>
<gene>
    <name evidence="5" type="ORF">M8A51_01660</name>
</gene>
<dbReference type="NCBIfam" id="TIGR01730">
    <property type="entry name" value="RND_mfp"/>
    <property type="match status" value="1"/>
</dbReference>
<comment type="similarity">
    <text evidence="1">Belongs to the membrane fusion protein (MFP) (TC 8.A.1) family.</text>
</comment>